<dbReference type="GO" id="GO:0005524">
    <property type="term" value="F:ATP binding"/>
    <property type="evidence" value="ECO:0007669"/>
    <property type="project" value="UniProtKB-KW"/>
</dbReference>
<evidence type="ECO:0000313" key="5">
    <source>
        <dbReference type="Proteomes" id="UP000612055"/>
    </source>
</evidence>
<evidence type="ECO:0000256" key="2">
    <source>
        <dbReference type="ARBA" id="ARBA00022840"/>
    </source>
</evidence>
<keyword evidence="3" id="KW-1133">Transmembrane helix</keyword>
<accession>A0A836C6L2</accession>
<evidence type="ECO:0008006" key="6">
    <source>
        <dbReference type="Google" id="ProtNLM"/>
    </source>
</evidence>
<dbReference type="GO" id="GO:0015937">
    <property type="term" value="P:coenzyme A biosynthetic process"/>
    <property type="evidence" value="ECO:0007669"/>
    <property type="project" value="InterPro"/>
</dbReference>
<keyword evidence="3" id="KW-0812">Transmembrane</keyword>
<sequence length="82" mass="9020">MARDGGTQERALARIRSQMPLDAKRRLAGIVVENDGTEEELREKVGRLVERLRTGSRLWGLLTSPLVLALGAVAGVAWGRIR</sequence>
<dbReference type="EMBL" id="JAEHOE010000002">
    <property type="protein sequence ID" value="KAG2501253.1"/>
    <property type="molecule type" value="Genomic_DNA"/>
</dbReference>
<dbReference type="InterPro" id="IPR027417">
    <property type="entry name" value="P-loop_NTPase"/>
</dbReference>
<feature type="transmembrane region" description="Helical" evidence="3">
    <location>
        <begin position="58"/>
        <end position="78"/>
    </location>
</feature>
<dbReference type="OrthoDB" id="247245at2759"/>
<reference evidence="4" key="1">
    <citation type="journal article" date="2020" name="bioRxiv">
        <title>Comparative genomics of Chlamydomonas.</title>
        <authorList>
            <person name="Craig R.J."/>
            <person name="Hasan A.R."/>
            <person name="Ness R.W."/>
            <person name="Keightley P.D."/>
        </authorList>
    </citation>
    <scope>NUCLEOTIDE SEQUENCE</scope>
    <source>
        <strain evidence="4">CCAP 11/70</strain>
    </source>
</reference>
<gene>
    <name evidence="4" type="ORF">HYH03_001060</name>
</gene>
<evidence type="ECO:0000256" key="3">
    <source>
        <dbReference type="SAM" id="Phobius"/>
    </source>
</evidence>
<dbReference type="Proteomes" id="UP000612055">
    <property type="component" value="Unassembled WGS sequence"/>
</dbReference>
<keyword evidence="2" id="KW-0067">ATP-binding</keyword>
<evidence type="ECO:0000256" key="1">
    <source>
        <dbReference type="ARBA" id="ARBA00022741"/>
    </source>
</evidence>
<protein>
    <recommendedName>
        <fullName evidence="6">Dephospho-CoA kinase</fullName>
    </recommendedName>
</protein>
<keyword evidence="1" id="KW-0547">Nucleotide-binding</keyword>
<dbReference type="InterPro" id="IPR001977">
    <property type="entry name" value="Depp_CoAkinase"/>
</dbReference>
<keyword evidence="5" id="KW-1185">Reference proteome</keyword>
<dbReference type="Gene3D" id="3.40.50.300">
    <property type="entry name" value="P-loop containing nucleotide triphosphate hydrolases"/>
    <property type="match status" value="1"/>
</dbReference>
<keyword evidence="3" id="KW-0472">Membrane</keyword>
<dbReference type="PROSITE" id="PS51219">
    <property type="entry name" value="DPCK"/>
    <property type="match status" value="1"/>
</dbReference>
<organism evidence="4 5">
    <name type="scientific">Edaphochlamys debaryana</name>
    <dbReference type="NCBI Taxonomy" id="47281"/>
    <lineage>
        <taxon>Eukaryota</taxon>
        <taxon>Viridiplantae</taxon>
        <taxon>Chlorophyta</taxon>
        <taxon>core chlorophytes</taxon>
        <taxon>Chlorophyceae</taxon>
        <taxon>CS clade</taxon>
        <taxon>Chlamydomonadales</taxon>
        <taxon>Chlamydomonadales incertae sedis</taxon>
        <taxon>Edaphochlamys</taxon>
    </lineage>
</organism>
<dbReference type="GO" id="GO:0004140">
    <property type="term" value="F:dephospho-CoA kinase activity"/>
    <property type="evidence" value="ECO:0007669"/>
    <property type="project" value="InterPro"/>
</dbReference>
<comment type="caution">
    <text evidence="4">The sequence shown here is derived from an EMBL/GenBank/DDBJ whole genome shotgun (WGS) entry which is preliminary data.</text>
</comment>
<name>A0A836C6L2_9CHLO</name>
<proteinExistence type="predicted"/>
<evidence type="ECO:0000313" key="4">
    <source>
        <dbReference type="EMBL" id="KAG2501253.1"/>
    </source>
</evidence>
<dbReference type="AlphaFoldDB" id="A0A836C6L2"/>